<protein>
    <submittedName>
        <fullName evidence="2">Uncharacterized protein</fullName>
    </submittedName>
</protein>
<keyword evidence="1" id="KW-0175">Coiled coil</keyword>
<evidence type="ECO:0000313" key="3">
    <source>
        <dbReference type="Proteomes" id="UP001604336"/>
    </source>
</evidence>
<gene>
    <name evidence="2" type="ORF">Adt_14838</name>
</gene>
<comment type="caution">
    <text evidence="2">The sequence shown here is derived from an EMBL/GenBank/DDBJ whole genome shotgun (WGS) entry which is preliminary data.</text>
</comment>
<dbReference type="EMBL" id="JBFOLK010000004">
    <property type="protein sequence ID" value="KAL2518591.1"/>
    <property type="molecule type" value="Genomic_DNA"/>
</dbReference>
<proteinExistence type="predicted"/>
<evidence type="ECO:0000313" key="2">
    <source>
        <dbReference type="EMBL" id="KAL2518591.1"/>
    </source>
</evidence>
<sequence length="208" mass="23721">MLPKTRWVEEHRRALPNTIDRDRDARNSLGAEGCVCITHRNSELDSFALELLSASSAMMKLDKEEANSKKLSKDLKVMSLEKAQLESGKIFLQVRLDSKVAKENDPKAKYEIELKAKERAFAAETTVATANSTFEAMVAKKYKLLAEAKEKIERVRADHADVDGEAEARIVAVYHDRFEDMLEYKDLAHHFMTACREQLVERIVETHL</sequence>
<accession>A0ABD1U0R6</accession>
<feature type="coiled-coil region" evidence="1">
    <location>
        <begin position="138"/>
        <end position="165"/>
    </location>
</feature>
<name>A0ABD1U0R6_9LAMI</name>
<keyword evidence="3" id="KW-1185">Reference proteome</keyword>
<organism evidence="2 3">
    <name type="scientific">Abeliophyllum distichum</name>
    <dbReference type="NCBI Taxonomy" id="126358"/>
    <lineage>
        <taxon>Eukaryota</taxon>
        <taxon>Viridiplantae</taxon>
        <taxon>Streptophyta</taxon>
        <taxon>Embryophyta</taxon>
        <taxon>Tracheophyta</taxon>
        <taxon>Spermatophyta</taxon>
        <taxon>Magnoliopsida</taxon>
        <taxon>eudicotyledons</taxon>
        <taxon>Gunneridae</taxon>
        <taxon>Pentapetalae</taxon>
        <taxon>asterids</taxon>
        <taxon>lamiids</taxon>
        <taxon>Lamiales</taxon>
        <taxon>Oleaceae</taxon>
        <taxon>Forsythieae</taxon>
        <taxon>Abeliophyllum</taxon>
    </lineage>
</organism>
<evidence type="ECO:0000256" key="1">
    <source>
        <dbReference type="SAM" id="Coils"/>
    </source>
</evidence>
<dbReference type="Proteomes" id="UP001604336">
    <property type="component" value="Unassembled WGS sequence"/>
</dbReference>
<reference evidence="3" key="1">
    <citation type="submission" date="2024-07" db="EMBL/GenBank/DDBJ databases">
        <title>Two chromosome-level genome assemblies of Korean endemic species Abeliophyllum distichum and Forsythia ovata (Oleaceae).</title>
        <authorList>
            <person name="Jang H."/>
        </authorList>
    </citation>
    <scope>NUCLEOTIDE SEQUENCE [LARGE SCALE GENOMIC DNA]</scope>
</reference>
<dbReference type="AlphaFoldDB" id="A0ABD1U0R6"/>